<dbReference type="GO" id="GO:0016614">
    <property type="term" value="F:oxidoreductase activity, acting on CH-OH group of donors"/>
    <property type="evidence" value="ECO:0007669"/>
    <property type="project" value="UniProtKB-ARBA"/>
</dbReference>
<dbReference type="InterPro" id="IPR036291">
    <property type="entry name" value="NAD(P)-bd_dom_sf"/>
</dbReference>
<dbReference type="Gene3D" id="3.40.50.720">
    <property type="entry name" value="NAD(P)-binding Rossmann-like Domain"/>
    <property type="match status" value="1"/>
</dbReference>
<dbReference type="PRINTS" id="PR00080">
    <property type="entry name" value="SDRFAMILY"/>
</dbReference>
<dbReference type="NCBIfam" id="NF005214">
    <property type="entry name" value="PRK06701.1"/>
    <property type="match status" value="1"/>
</dbReference>
<dbReference type="PRINTS" id="PR00081">
    <property type="entry name" value="GDHRDH"/>
</dbReference>
<dbReference type="InterPro" id="IPR020904">
    <property type="entry name" value="Sc_DH/Rdtase_CS"/>
</dbReference>
<dbReference type="Pfam" id="PF13561">
    <property type="entry name" value="adh_short_C2"/>
    <property type="match status" value="1"/>
</dbReference>
<keyword evidence="2" id="KW-0560">Oxidoreductase</keyword>
<proteinExistence type="inferred from homology"/>
<evidence type="ECO:0000256" key="2">
    <source>
        <dbReference type="ARBA" id="ARBA00023002"/>
    </source>
</evidence>
<evidence type="ECO:0000256" key="3">
    <source>
        <dbReference type="SAM" id="MobiDB-lite"/>
    </source>
</evidence>
<keyword evidence="5" id="KW-1185">Reference proteome</keyword>
<dbReference type="Proteomes" id="UP000391919">
    <property type="component" value="Unassembled WGS sequence"/>
</dbReference>
<dbReference type="CDD" id="cd05355">
    <property type="entry name" value="SDR_c1"/>
    <property type="match status" value="1"/>
</dbReference>
<name>A0A5J4JJF8_9BACI</name>
<dbReference type="EMBL" id="BKZQ01000023">
    <property type="protein sequence ID" value="GER70628.1"/>
    <property type="molecule type" value="Genomic_DNA"/>
</dbReference>
<accession>A0A5J4JJF8</accession>
<dbReference type="FunFam" id="3.40.50.720:FF:000084">
    <property type="entry name" value="Short-chain dehydrogenase reductase"/>
    <property type="match status" value="1"/>
</dbReference>
<sequence>MYWQQPYAYFYPPQHEPVSRHHRPKYTFPPQHQPKQPGIEKLMNPRPLVEDLSYSGSGKLKNKMAIVTGGDSGIGAAVAIAFAKEGADMVIPYFYEYENEDAERTKRRIEELGRRCLLIPGDLKEPAHCRNVVKQTIDTFGRLDILVNNHAMQFTQDNFLDITNEQWDLTFKNNIYSFFYMVKAALPYLRAGSSIINTTSVAAYEGHKSLIDYASTKGAIVAFTRSLSQNLVKKGIRVNAVAPGPIWTPLIPSSFSAEQVAKFGRDVPMKRAGQPYELAPAYVYLASGDSSYVTGQVLHVNGGTITGS</sequence>
<dbReference type="PANTHER" id="PTHR48107">
    <property type="entry name" value="NADPH-DEPENDENT ALDEHYDE REDUCTASE-LIKE PROTEIN, CHLOROPLASTIC-RELATED"/>
    <property type="match status" value="1"/>
</dbReference>
<dbReference type="SUPFAM" id="SSF51735">
    <property type="entry name" value="NAD(P)-binding Rossmann-fold domains"/>
    <property type="match status" value="1"/>
</dbReference>
<reference evidence="4 5" key="1">
    <citation type="submission" date="2019-09" db="EMBL/GenBank/DDBJ databases">
        <title>Draft genome sequence of Bacillus sp. JC-7.</title>
        <authorList>
            <person name="Tanaka N."/>
            <person name="Shiwa Y."/>
            <person name="Fujita N."/>
            <person name="Tanasupawat S."/>
        </authorList>
    </citation>
    <scope>NUCLEOTIDE SEQUENCE [LARGE SCALE GENOMIC DNA]</scope>
    <source>
        <strain evidence="4 5">JC-7</strain>
    </source>
</reference>
<gene>
    <name evidence="4" type="ORF">BpJC7_19310</name>
</gene>
<evidence type="ECO:0000313" key="4">
    <source>
        <dbReference type="EMBL" id="GER70628.1"/>
    </source>
</evidence>
<dbReference type="AlphaFoldDB" id="A0A5J4JJF8"/>
<dbReference type="GO" id="GO:0008206">
    <property type="term" value="P:bile acid metabolic process"/>
    <property type="evidence" value="ECO:0007669"/>
    <property type="project" value="UniProtKB-ARBA"/>
</dbReference>
<dbReference type="PANTHER" id="PTHR48107:SF16">
    <property type="entry name" value="NADPH-DEPENDENT ALDEHYDE REDUCTASE 1, CHLOROPLASTIC"/>
    <property type="match status" value="1"/>
</dbReference>
<feature type="region of interest" description="Disordered" evidence="3">
    <location>
        <begin position="14"/>
        <end position="42"/>
    </location>
</feature>
<dbReference type="RefSeq" id="WP_151680794.1">
    <property type="nucleotide sequence ID" value="NZ_BKZP01000010.1"/>
</dbReference>
<evidence type="ECO:0000313" key="5">
    <source>
        <dbReference type="Proteomes" id="UP000391919"/>
    </source>
</evidence>
<organism evidence="4 5">
    <name type="scientific">Weizmannia acidilactici</name>
    <dbReference type="NCBI Taxonomy" id="2607726"/>
    <lineage>
        <taxon>Bacteria</taxon>
        <taxon>Bacillati</taxon>
        <taxon>Bacillota</taxon>
        <taxon>Bacilli</taxon>
        <taxon>Bacillales</taxon>
        <taxon>Bacillaceae</taxon>
        <taxon>Heyndrickxia</taxon>
    </lineage>
</organism>
<dbReference type="InterPro" id="IPR002347">
    <property type="entry name" value="SDR_fam"/>
</dbReference>
<comment type="caution">
    <text evidence="4">The sequence shown here is derived from an EMBL/GenBank/DDBJ whole genome shotgun (WGS) entry which is preliminary data.</text>
</comment>
<evidence type="ECO:0000256" key="1">
    <source>
        <dbReference type="ARBA" id="ARBA00006484"/>
    </source>
</evidence>
<protein>
    <submittedName>
        <fullName evidence="4">NAD(P)-dependent oxidoreductase</fullName>
    </submittedName>
</protein>
<dbReference type="PROSITE" id="PS00061">
    <property type="entry name" value="ADH_SHORT"/>
    <property type="match status" value="1"/>
</dbReference>
<comment type="similarity">
    <text evidence="1">Belongs to the short-chain dehydrogenases/reductases (SDR) family.</text>
</comment>